<dbReference type="InterPro" id="IPR029044">
    <property type="entry name" value="Nucleotide-diphossugar_trans"/>
</dbReference>
<evidence type="ECO:0000313" key="11">
    <source>
        <dbReference type="Proteomes" id="UP000628710"/>
    </source>
</evidence>
<evidence type="ECO:0000256" key="8">
    <source>
        <dbReference type="HAMAP-Rule" id="MF_00316"/>
    </source>
</evidence>
<dbReference type="InterPro" id="IPR025877">
    <property type="entry name" value="MobA-like_NTP_Trfase"/>
</dbReference>
<keyword evidence="10" id="KW-0548">Nucleotidyltransferase</keyword>
<comment type="function">
    <text evidence="8">Transfers a GMP moiety from GTP to Mo-molybdopterin (Mo-MPT) cofactor (Moco or molybdenum cofactor) to form Mo-molybdopterin guanine dinucleotide (Mo-MGD) cofactor.</text>
</comment>
<comment type="catalytic activity">
    <reaction evidence="8">
        <text>Mo-molybdopterin + GTP + H(+) = Mo-molybdopterin guanine dinucleotide + diphosphate</text>
        <dbReference type="Rhea" id="RHEA:34243"/>
        <dbReference type="ChEBI" id="CHEBI:15378"/>
        <dbReference type="ChEBI" id="CHEBI:33019"/>
        <dbReference type="ChEBI" id="CHEBI:37565"/>
        <dbReference type="ChEBI" id="CHEBI:71302"/>
        <dbReference type="ChEBI" id="CHEBI:71310"/>
        <dbReference type="EC" id="2.7.7.77"/>
    </reaction>
</comment>
<keyword evidence="1 8" id="KW-0963">Cytoplasm</keyword>
<feature type="domain" description="MobA-like NTP transferase" evidence="9">
    <location>
        <begin position="8"/>
        <end position="164"/>
    </location>
</feature>
<comment type="subunit">
    <text evidence="8">Monomer.</text>
</comment>
<keyword evidence="5 8" id="KW-0460">Magnesium</keyword>
<comment type="caution">
    <text evidence="10">The sequence shown here is derived from an EMBL/GenBank/DDBJ whole genome shotgun (WGS) entry which is preliminary data.</text>
</comment>
<dbReference type="InterPro" id="IPR013482">
    <property type="entry name" value="Molybde_CF_guanTrfase"/>
</dbReference>
<keyword evidence="4 8" id="KW-0547">Nucleotide-binding</keyword>
<dbReference type="AlphaFoldDB" id="A0A934JQZ2"/>
<protein>
    <recommendedName>
        <fullName evidence="8">Molybdenum cofactor guanylyltransferase</fullName>
        <shortName evidence="8">MoCo guanylyltransferase</shortName>
        <ecNumber evidence="8">2.7.7.77</ecNumber>
    </recommendedName>
    <alternativeName>
        <fullName evidence="8">GTP:molybdopterin guanylyltransferase</fullName>
    </alternativeName>
    <alternativeName>
        <fullName evidence="8">Mo-MPT guanylyltransferase</fullName>
    </alternativeName>
    <alternativeName>
        <fullName evidence="8">Molybdopterin guanylyltransferase</fullName>
    </alternativeName>
    <alternativeName>
        <fullName evidence="8">Molybdopterin-guanine dinucleotide synthase</fullName>
        <shortName evidence="8">MGD synthase</shortName>
    </alternativeName>
</protein>
<dbReference type="GO" id="GO:0005737">
    <property type="term" value="C:cytoplasm"/>
    <property type="evidence" value="ECO:0007669"/>
    <property type="project" value="UniProtKB-SubCell"/>
</dbReference>
<evidence type="ECO:0000313" key="10">
    <source>
        <dbReference type="EMBL" id="MBJ7538454.1"/>
    </source>
</evidence>
<accession>A0A934JQZ2</accession>
<feature type="binding site" evidence="8">
    <location>
        <position position="70"/>
    </location>
    <ligand>
        <name>GTP</name>
        <dbReference type="ChEBI" id="CHEBI:37565"/>
    </ligand>
</feature>
<evidence type="ECO:0000256" key="6">
    <source>
        <dbReference type="ARBA" id="ARBA00023134"/>
    </source>
</evidence>
<feature type="binding site" evidence="8">
    <location>
        <position position="52"/>
    </location>
    <ligand>
        <name>GTP</name>
        <dbReference type="ChEBI" id="CHEBI:37565"/>
    </ligand>
</feature>
<dbReference type="PANTHER" id="PTHR19136:SF81">
    <property type="entry name" value="MOLYBDENUM COFACTOR GUANYLYLTRANSFERASE"/>
    <property type="match status" value="1"/>
</dbReference>
<evidence type="ECO:0000256" key="5">
    <source>
        <dbReference type="ARBA" id="ARBA00022842"/>
    </source>
</evidence>
<dbReference type="Proteomes" id="UP000628710">
    <property type="component" value="Unassembled WGS sequence"/>
</dbReference>
<comment type="domain">
    <text evidence="8">The N-terminal domain determines nucleotide recognition and specific binding, while the C-terminal domain determines the specific binding to the target protein.</text>
</comment>
<dbReference type="RefSeq" id="WP_199468862.1">
    <property type="nucleotide sequence ID" value="NZ_JAEMNX010000014.1"/>
</dbReference>
<organism evidence="10 11">
    <name type="scientific">Marinomonas transparens</name>
    <dbReference type="NCBI Taxonomy" id="2795388"/>
    <lineage>
        <taxon>Bacteria</taxon>
        <taxon>Pseudomonadati</taxon>
        <taxon>Pseudomonadota</taxon>
        <taxon>Gammaproteobacteria</taxon>
        <taxon>Oceanospirillales</taxon>
        <taxon>Oceanospirillaceae</taxon>
        <taxon>Marinomonas</taxon>
    </lineage>
</organism>
<dbReference type="Gene3D" id="3.90.550.10">
    <property type="entry name" value="Spore Coat Polysaccharide Biosynthesis Protein SpsA, Chain A"/>
    <property type="match status" value="1"/>
</dbReference>
<evidence type="ECO:0000256" key="3">
    <source>
        <dbReference type="ARBA" id="ARBA00022723"/>
    </source>
</evidence>
<evidence type="ECO:0000256" key="2">
    <source>
        <dbReference type="ARBA" id="ARBA00022679"/>
    </source>
</evidence>
<dbReference type="GO" id="GO:0005525">
    <property type="term" value="F:GTP binding"/>
    <property type="evidence" value="ECO:0007669"/>
    <property type="project" value="UniProtKB-UniRule"/>
</dbReference>
<comment type="similarity">
    <text evidence="8">Belongs to the MobA family.</text>
</comment>
<dbReference type="GO" id="GO:0061603">
    <property type="term" value="F:molybdenum cofactor guanylyltransferase activity"/>
    <property type="evidence" value="ECO:0007669"/>
    <property type="project" value="UniProtKB-EC"/>
</dbReference>
<dbReference type="EMBL" id="JAEMNX010000014">
    <property type="protein sequence ID" value="MBJ7538454.1"/>
    <property type="molecule type" value="Genomic_DNA"/>
</dbReference>
<evidence type="ECO:0000256" key="4">
    <source>
        <dbReference type="ARBA" id="ARBA00022741"/>
    </source>
</evidence>
<feature type="binding site" evidence="8">
    <location>
        <position position="101"/>
    </location>
    <ligand>
        <name>GTP</name>
        <dbReference type="ChEBI" id="CHEBI:37565"/>
    </ligand>
</feature>
<dbReference type="EC" id="2.7.7.77" evidence="8"/>
<evidence type="ECO:0000256" key="7">
    <source>
        <dbReference type="ARBA" id="ARBA00023150"/>
    </source>
</evidence>
<name>A0A934JQZ2_9GAMM</name>
<comment type="cofactor">
    <cofactor evidence="8">
        <name>Mg(2+)</name>
        <dbReference type="ChEBI" id="CHEBI:18420"/>
    </cofactor>
</comment>
<feature type="binding site" evidence="8">
    <location>
        <position position="24"/>
    </location>
    <ligand>
        <name>GTP</name>
        <dbReference type="ChEBI" id="CHEBI:37565"/>
    </ligand>
</feature>
<dbReference type="PANTHER" id="PTHR19136">
    <property type="entry name" value="MOLYBDENUM COFACTOR GUANYLYLTRANSFERASE"/>
    <property type="match status" value="1"/>
</dbReference>
<keyword evidence="3 8" id="KW-0479">Metal-binding</keyword>
<dbReference type="SUPFAM" id="SSF53448">
    <property type="entry name" value="Nucleotide-diphospho-sugar transferases"/>
    <property type="match status" value="1"/>
</dbReference>
<evidence type="ECO:0000259" key="9">
    <source>
        <dbReference type="Pfam" id="PF12804"/>
    </source>
</evidence>
<keyword evidence="7 8" id="KW-0501">Molybdenum cofactor biosynthesis</keyword>
<reference evidence="10" key="1">
    <citation type="submission" date="2020-12" db="EMBL/GenBank/DDBJ databases">
        <title>Marinomonas arctica sp. nov., a psychrotolerant bacterium isolated from the Arctic.</title>
        <authorList>
            <person name="Zhang Y."/>
        </authorList>
    </citation>
    <scope>NUCLEOTIDE SEQUENCE</scope>
    <source>
        <strain evidence="10">C1424</strain>
    </source>
</reference>
<gene>
    <name evidence="8" type="primary">mobA</name>
    <name evidence="10" type="ORF">I8J31_12285</name>
</gene>
<keyword evidence="11" id="KW-1185">Reference proteome</keyword>
<keyword evidence="6 8" id="KW-0342">GTP-binding</keyword>
<dbReference type="HAMAP" id="MF_00316">
    <property type="entry name" value="MobA"/>
    <property type="match status" value="1"/>
</dbReference>
<keyword evidence="2 8" id="KW-0808">Transferase</keyword>
<evidence type="ECO:0000256" key="1">
    <source>
        <dbReference type="ARBA" id="ARBA00022490"/>
    </source>
</evidence>
<dbReference type="GO" id="GO:1902758">
    <property type="term" value="P:bis(molybdopterin guanine dinucleotide)molybdenum biosynthetic process"/>
    <property type="evidence" value="ECO:0007669"/>
    <property type="project" value="TreeGrafter"/>
</dbReference>
<dbReference type="GO" id="GO:0046872">
    <property type="term" value="F:metal ion binding"/>
    <property type="evidence" value="ECO:0007669"/>
    <property type="project" value="UniProtKB-KW"/>
</dbReference>
<dbReference type="CDD" id="cd02503">
    <property type="entry name" value="MobA"/>
    <property type="match status" value="1"/>
</dbReference>
<proteinExistence type="inferred from homology"/>
<feature type="binding site" evidence="8">
    <location>
        <position position="101"/>
    </location>
    <ligand>
        <name>Mg(2+)</name>
        <dbReference type="ChEBI" id="CHEBI:18420"/>
    </ligand>
</feature>
<feature type="binding site" evidence="8">
    <location>
        <begin position="11"/>
        <end position="13"/>
    </location>
    <ligand>
        <name>GTP</name>
        <dbReference type="ChEBI" id="CHEBI:37565"/>
    </ligand>
</feature>
<sequence length="192" mass="20840">MEFSSLSAAILAGGKGERMACQDKGLVLYQGLPMVLLVSKALLKVVDLVFVNANRNLEQYASLGFEVVKDSADCQGKGPLCGLLACLDRTATSHLLVSPCDTPCISGEAFKQLKQASQQQPDKIHYLRDSNGLHPLHAVLPVEACVNALKAFLDSSRGYSVMAFYEAYGCHPVVWEKSSELLNINTSEYLKS</sequence>
<dbReference type="Pfam" id="PF12804">
    <property type="entry name" value="NTP_transf_3"/>
    <property type="match status" value="1"/>
</dbReference>
<comment type="subcellular location">
    <subcellularLocation>
        <location evidence="8">Cytoplasm</location>
    </subcellularLocation>
</comment>